<dbReference type="Proteomes" id="UP000199025">
    <property type="component" value="Unassembled WGS sequence"/>
</dbReference>
<dbReference type="PANTHER" id="PTHR43808:SF9">
    <property type="entry name" value="BLL0789 PROTEIN"/>
    <property type="match status" value="1"/>
</dbReference>
<name>A0A1I3TFY5_9PSEU</name>
<dbReference type="SUPFAM" id="SSF53187">
    <property type="entry name" value="Zn-dependent exopeptidases"/>
    <property type="match status" value="1"/>
</dbReference>
<organism evidence="5 6">
    <name type="scientific">Amycolatopsis sacchari</name>
    <dbReference type="NCBI Taxonomy" id="115433"/>
    <lineage>
        <taxon>Bacteria</taxon>
        <taxon>Bacillati</taxon>
        <taxon>Actinomycetota</taxon>
        <taxon>Actinomycetes</taxon>
        <taxon>Pseudonocardiales</taxon>
        <taxon>Pseudonocardiaceae</taxon>
        <taxon>Amycolatopsis</taxon>
    </lineage>
</organism>
<dbReference type="AlphaFoldDB" id="A0A1I3TFY5"/>
<dbReference type="EMBL" id="FORP01000007">
    <property type="protein sequence ID" value="SFJ69403.1"/>
    <property type="molecule type" value="Genomic_DNA"/>
</dbReference>
<dbReference type="InterPro" id="IPR002933">
    <property type="entry name" value="Peptidase_M20"/>
</dbReference>
<evidence type="ECO:0000259" key="4">
    <source>
        <dbReference type="Pfam" id="PF07687"/>
    </source>
</evidence>
<reference evidence="5 6" key="1">
    <citation type="submission" date="2016-10" db="EMBL/GenBank/DDBJ databases">
        <authorList>
            <person name="de Groot N.N."/>
        </authorList>
    </citation>
    <scope>NUCLEOTIDE SEQUENCE [LARGE SCALE GENOMIC DNA]</scope>
    <source>
        <strain evidence="5 6">DSM 44468</strain>
    </source>
</reference>
<keyword evidence="6" id="KW-1185">Reference proteome</keyword>
<dbReference type="Gene3D" id="3.30.70.360">
    <property type="match status" value="1"/>
</dbReference>
<gene>
    <name evidence="5" type="ORF">SAMN05421835_107284</name>
</gene>
<keyword evidence="5" id="KW-0645">Protease</keyword>
<proteinExistence type="predicted"/>
<dbReference type="InterPro" id="IPR017150">
    <property type="entry name" value="Pept_M20_glutamate_carboxypep"/>
</dbReference>
<dbReference type="InterPro" id="IPR011650">
    <property type="entry name" value="Peptidase_M20_dimer"/>
</dbReference>
<dbReference type="InterPro" id="IPR050072">
    <property type="entry name" value="Peptidase_M20A"/>
</dbReference>
<evidence type="ECO:0000256" key="1">
    <source>
        <dbReference type="ARBA" id="ARBA00022723"/>
    </source>
</evidence>
<dbReference type="GO" id="GO:0046872">
    <property type="term" value="F:metal ion binding"/>
    <property type="evidence" value="ECO:0007669"/>
    <property type="project" value="UniProtKB-KW"/>
</dbReference>
<dbReference type="SUPFAM" id="SSF55031">
    <property type="entry name" value="Bacterial exopeptidase dimerisation domain"/>
    <property type="match status" value="1"/>
</dbReference>
<evidence type="ECO:0000256" key="3">
    <source>
        <dbReference type="PIRSR" id="PIRSR037238-1"/>
    </source>
</evidence>
<feature type="domain" description="Peptidase M20 dimerisation" evidence="4">
    <location>
        <begin position="182"/>
        <end position="276"/>
    </location>
</feature>
<dbReference type="PIRSF" id="PIRSF037238">
    <property type="entry name" value="Carboxypeptidase_G2"/>
    <property type="match status" value="1"/>
</dbReference>
<feature type="active site" description="Proton acceptor" evidence="3">
    <location>
        <position position="148"/>
    </location>
</feature>
<dbReference type="Gene3D" id="3.40.630.10">
    <property type="entry name" value="Zn peptidases"/>
    <property type="match status" value="1"/>
</dbReference>
<evidence type="ECO:0000313" key="6">
    <source>
        <dbReference type="Proteomes" id="UP000199025"/>
    </source>
</evidence>
<dbReference type="Pfam" id="PF07687">
    <property type="entry name" value="M20_dimer"/>
    <property type="match status" value="1"/>
</dbReference>
<evidence type="ECO:0000256" key="2">
    <source>
        <dbReference type="ARBA" id="ARBA00022801"/>
    </source>
</evidence>
<dbReference type="Pfam" id="PF01546">
    <property type="entry name" value="Peptidase_M20"/>
    <property type="match status" value="1"/>
</dbReference>
<keyword evidence="1" id="KW-0479">Metal-binding</keyword>
<keyword evidence="2" id="KW-0378">Hydrolase</keyword>
<keyword evidence="5" id="KW-0121">Carboxypeptidase</keyword>
<evidence type="ECO:0000313" key="5">
    <source>
        <dbReference type="EMBL" id="SFJ69403.1"/>
    </source>
</evidence>
<protein>
    <submittedName>
        <fullName evidence="5">Glutamate carboxypeptidase</fullName>
    </submittedName>
</protein>
<dbReference type="InterPro" id="IPR036264">
    <property type="entry name" value="Bact_exopeptidase_dim_dom"/>
</dbReference>
<dbReference type="PANTHER" id="PTHR43808">
    <property type="entry name" value="ACETYLORNITHINE DEACETYLASE"/>
    <property type="match status" value="1"/>
</dbReference>
<sequence length="390" mass="40184">MVPPALLAWAVRALPAMTADLRLLVELETPSDDKTLLDTGLTVLGRWLAGRLAGARFTRHDGGRHGDVLEVTLPGTAPGHVLFLCHYDTVWPRGTLETWPFRVTDGRASGPGTFDMKLGIVQAVWALRAVRAFGLRVPSVRLLLTGDEEIGSPAGRPHIERSSDGALATLVFEASLDGALKTGRKGVGLFDVTVRGVEAHAGLDPAAGVSAIHQLAELIGMISAFGDAGKGTTVNVGLVRGGTALNVVAGEASCGVDVRVAQAAETARLDADFAALRPSDARALLSVRGEWNRPPMVPNAPTRRLFTLAARVGEQLGLRLSDVSVGGASDANFVSALGRGVLDGLGALGGGAHARHEHVLLAPVPARTALVAGLLVALAPGPAGAPTLGA</sequence>
<dbReference type="GO" id="GO:0004180">
    <property type="term" value="F:carboxypeptidase activity"/>
    <property type="evidence" value="ECO:0007669"/>
    <property type="project" value="UniProtKB-KW"/>
</dbReference>
<feature type="active site" evidence="3">
    <location>
        <position position="88"/>
    </location>
</feature>
<dbReference type="STRING" id="115433.SAMN05421835_107284"/>
<accession>A0A1I3TFY5</accession>